<dbReference type="Pfam" id="PF15890">
    <property type="entry name" value="Peptidase_Mx1"/>
    <property type="match status" value="1"/>
</dbReference>
<reference evidence="2 3" key="1">
    <citation type="journal article" date="2023" name="Int. J. Syst. Evol. Microbiol.">
        <title>Winogradskyella bathintestinalis sp. nov., isolated from the intestine of the deep-sea loosejaw dragonfish, Malacosteus niger.</title>
        <authorList>
            <person name="Uniacke-Lowe S."/>
            <person name="Johnson C.N."/>
            <person name="Stanton C."/>
            <person name="Hill C."/>
            <person name="Ross P."/>
        </authorList>
    </citation>
    <scope>NUCLEOTIDE SEQUENCE [LARGE SCALE GENOMIC DNA]</scope>
    <source>
        <strain evidence="2 3">APC 3343</strain>
    </source>
</reference>
<accession>A0ABT7ZXS3</accession>
<keyword evidence="1" id="KW-0732">Signal</keyword>
<evidence type="ECO:0000256" key="1">
    <source>
        <dbReference type="SAM" id="SignalP"/>
    </source>
</evidence>
<dbReference type="PROSITE" id="PS51257">
    <property type="entry name" value="PROKAR_LIPOPROTEIN"/>
    <property type="match status" value="1"/>
</dbReference>
<dbReference type="Proteomes" id="UP001231197">
    <property type="component" value="Unassembled WGS sequence"/>
</dbReference>
<proteinExistence type="predicted"/>
<evidence type="ECO:0000313" key="2">
    <source>
        <dbReference type="EMBL" id="MDN3493800.1"/>
    </source>
</evidence>
<gene>
    <name evidence="2" type="ORF">QMA06_13825</name>
</gene>
<dbReference type="RefSeq" id="WP_290207480.1">
    <property type="nucleotide sequence ID" value="NZ_JASDDK010000006.1"/>
</dbReference>
<dbReference type="EMBL" id="JASDDK010000006">
    <property type="protein sequence ID" value="MDN3493800.1"/>
    <property type="molecule type" value="Genomic_DNA"/>
</dbReference>
<protein>
    <submittedName>
        <fullName evidence="2">Zinc-binding metallopeptidase</fullName>
    </submittedName>
</protein>
<dbReference type="NCBIfam" id="TIGR04549">
    <property type="entry name" value="LP_HExxH_w_tonB"/>
    <property type="match status" value="1"/>
</dbReference>
<dbReference type="InterPro" id="IPR030890">
    <property type="entry name" value="LP_HExxH_w_TonB"/>
</dbReference>
<comment type="caution">
    <text evidence="2">The sequence shown here is derived from an EMBL/GenBank/DDBJ whole genome shotgun (WGS) entry which is preliminary data.</text>
</comment>
<feature type="chain" id="PRO_5047256762" evidence="1">
    <location>
        <begin position="22"/>
        <end position="289"/>
    </location>
</feature>
<name>A0ABT7ZXS3_9FLAO</name>
<dbReference type="Gene3D" id="3.40.390.70">
    <property type="match status" value="1"/>
</dbReference>
<organism evidence="2 3">
    <name type="scientific">Winogradskyella bathintestinalis</name>
    <dbReference type="NCBI Taxonomy" id="3035208"/>
    <lineage>
        <taxon>Bacteria</taxon>
        <taxon>Pseudomonadati</taxon>
        <taxon>Bacteroidota</taxon>
        <taxon>Flavobacteriia</taxon>
        <taxon>Flavobacteriales</taxon>
        <taxon>Flavobacteriaceae</taxon>
        <taxon>Winogradskyella</taxon>
    </lineage>
</organism>
<feature type="signal peptide" evidence="1">
    <location>
        <begin position="1"/>
        <end position="21"/>
    </location>
</feature>
<keyword evidence="3" id="KW-1185">Reference proteome</keyword>
<evidence type="ECO:0000313" key="3">
    <source>
        <dbReference type="Proteomes" id="UP001231197"/>
    </source>
</evidence>
<sequence>MKNSLKFYLMLSFVALTFVYSCDGDEEALTESQIDTSQPILNSLDIWLRDNFVDTYNIDILYQWDIYNVAIGRYLHPPYLDNVQPLAEAITKTWIEPYNEVGGEDFIKNLAPREFVFSGGFNYNPDSPTITLGIAEQGARITFFNIDELVYDNLDYNSLFSVVSPIQTMHHEYLHILNQTVPYDPIFEEVNPEGYLSNWTERSDSEAREDGFITAYAGSQAGEDFAEMVSQMLTRSNADWNALVDSISSEEAKENIRRKELLVVEYYQNSFDINFYDLQVLTYDALINL</sequence>